<accession>A0A1Z5R460</accession>
<proteinExistence type="predicted"/>
<feature type="transmembrane region" description="Helical" evidence="1">
    <location>
        <begin position="47"/>
        <end position="67"/>
    </location>
</feature>
<protein>
    <submittedName>
        <fullName evidence="2">Uncharacterized protein</fullName>
    </submittedName>
</protein>
<sequence length="68" mass="7752">MDAPLSGSGSRRVAAHFRSRFRWQITVVVTQIQMVQQELEGVIEESWRGNISVVCLSIFSVLIWFLVS</sequence>
<dbReference type="ExpressionAtlas" id="A0A1Z5R460">
    <property type="expression patterns" value="baseline"/>
</dbReference>
<dbReference type="EMBL" id="CM000767">
    <property type="protein sequence ID" value="OQU78578.1"/>
    <property type="molecule type" value="Genomic_DNA"/>
</dbReference>
<reference evidence="2 3" key="1">
    <citation type="journal article" date="2009" name="Nature">
        <title>The Sorghum bicolor genome and the diversification of grasses.</title>
        <authorList>
            <person name="Paterson A.H."/>
            <person name="Bowers J.E."/>
            <person name="Bruggmann R."/>
            <person name="Dubchak I."/>
            <person name="Grimwood J."/>
            <person name="Gundlach H."/>
            <person name="Haberer G."/>
            <person name="Hellsten U."/>
            <person name="Mitros T."/>
            <person name="Poliakov A."/>
            <person name="Schmutz J."/>
            <person name="Spannagl M."/>
            <person name="Tang H."/>
            <person name="Wang X."/>
            <person name="Wicker T."/>
            <person name="Bharti A.K."/>
            <person name="Chapman J."/>
            <person name="Feltus F.A."/>
            <person name="Gowik U."/>
            <person name="Grigoriev I.V."/>
            <person name="Lyons E."/>
            <person name="Maher C.A."/>
            <person name="Martis M."/>
            <person name="Narechania A."/>
            <person name="Otillar R.P."/>
            <person name="Penning B.W."/>
            <person name="Salamov A.A."/>
            <person name="Wang Y."/>
            <person name="Zhang L."/>
            <person name="Carpita N.C."/>
            <person name="Freeling M."/>
            <person name="Gingle A.R."/>
            <person name="Hash C.T."/>
            <person name="Keller B."/>
            <person name="Klein P."/>
            <person name="Kresovich S."/>
            <person name="McCann M.C."/>
            <person name="Ming R."/>
            <person name="Peterson D.G."/>
            <person name="Mehboob-ur-Rahman"/>
            <person name="Ware D."/>
            <person name="Westhoff P."/>
            <person name="Mayer K.F."/>
            <person name="Messing J."/>
            <person name="Rokhsar D.S."/>
        </authorList>
    </citation>
    <scope>NUCLEOTIDE SEQUENCE [LARGE SCALE GENOMIC DNA]</scope>
    <source>
        <strain evidence="3">cv. BTx623</strain>
    </source>
</reference>
<keyword evidence="3" id="KW-1185">Reference proteome</keyword>
<organism evidence="2 3">
    <name type="scientific">Sorghum bicolor</name>
    <name type="common">Sorghum</name>
    <name type="synonym">Sorghum vulgare</name>
    <dbReference type="NCBI Taxonomy" id="4558"/>
    <lineage>
        <taxon>Eukaryota</taxon>
        <taxon>Viridiplantae</taxon>
        <taxon>Streptophyta</taxon>
        <taxon>Embryophyta</taxon>
        <taxon>Tracheophyta</taxon>
        <taxon>Spermatophyta</taxon>
        <taxon>Magnoliopsida</taxon>
        <taxon>Liliopsida</taxon>
        <taxon>Poales</taxon>
        <taxon>Poaceae</taxon>
        <taxon>PACMAD clade</taxon>
        <taxon>Panicoideae</taxon>
        <taxon>Andropogonodae</taxon>
        <taxon>Andropogoneae</taxon>
        <taxon>Sorghinae</taxon>
        <taxon>Sorghum</taxon>
    </lineage>
</organism>
<gene>
    <name evidence="2" type="ORF">SORBI_3008G003300</name>
</gene>
<dbReference type="Proteomes" id="UP000000768">
    <property type="component" value="Chromosome 8"/>
</dbReference>
<evidence type="ECO:0000256" key="1">
    <source>
        <dbReference type="SAM" id="Phobius"/>
    </source>
</evidence>
<evidence type="ECO:0000313" key="3">
    <source>
        <dbReference type="Proteomes" id="UP000000768"/>
    </source>
</evidence>
<dbReference type="Gramene" id="OQU78578">
    <property type="protein sequence ID" value="OQU78578"/>
    <property type="gene ID" value="SORBI_3008G003300"/>
</dbReference>
<keyword evidence="1" id="KW-0812">Transmembrane</keyword>
<name>A0A1Z5R460_SORBI</name>
<reference evidence="3" key="2">
    <citation type="journal article" date="2018" name="Plant J.">
        <title>The Sorghum bicolor reference genome: improved assembly, gene annotations, a transcriptome atlas, and signatures of genome organization.</title>
        <authorList>
            <person name="McCormick R.F."/>
            <person name="Truong S.K."/>
            <person name="Sreedasyam A."/>
            <person name="Jenkins J."/>
            <person name="Shu S."/>
            <person name="Sims D."/>
            <person name="Kennedy M."/>
            <person name="Amirebrahimi M."/>
            <person name="Weers B.D."/>
            <person name="McKinley B."/>
            <person name="Mattison A."/>
            <person name="Morishige D.T."/>
            <person name="Grimwood J."/>
            <person name="Schmutz J."/>
            <person name="Mullet J.E."/>
        </authorList>
    </citation>
    <scope>NUCLEOTIDE SEQUENCE [LARGE SCALE GENOMIC DNA]</scope>
    <source>
        <strain evidence="3">cv. BTx623</strain>
    </source>
</reference>
<evidence type="ECO:0000313" key="2">
    <source>
        <dbReference type="EMBL" id="OQU78578.1"/>
    </source>
</evidence>
<keyword evidence="1" id="KW-1133">Transmembrane helix</keyword>
<dbReference type="AlphaFoldDB" id="A0A1Z5R460"/>
<keyword evidence="1" id="KW-0472">Membrane</keyword>